<feature type="compositionally biased region" description="Acidic residues" evidence="1">
    <location>
        <begin position="32"/>
        <end position="48"/>
    </location>
</feature>
<evidence type="ECO:0000313" key="3">
    <source>
        <dbReference type="RefSeq" id="XP_011045867.1"/>
    </source>
</evidence>
<dbReference type="GeneID" id="105140654"/>
<name>A0AAJ6Y7Z9_POPEU</name>
<sequence>MFTNIIATGQYAWAPSAGIHHDDNVGVAEDPNVNDEQPDLEEGSGDSEEDRILNFTDDVCNMVRWVNMSRVATHATMKIEKKDNVLTFNQGKKSSGIGMQLLSRFDNMVDNMSNNSDSTSIYKDKKGCSIFEVMIELHSIEGVHIGDDFHSFVTEF</sequence>
<dbReference type="KEGG" id="peu:105140654"/>
<accession>A0AAJ6Y7Z9</accession>
<evidence type="ECO:0000313" key="2">
    <source>
        <dbReference type="Proteomes" id="UP000694918"/>
    </source>
</evidence>
<dbReference type="RefSeq" id="XP_011045867.1">
    <property type="nucleotide sequence ID" value="XM_011047565.1"/>
</dbReference>
<proteinExistence type="predicted"/>
<reference evidence="3" key="1">
    <citation type="submission" date="2025-08" db="UniProtKB">
        <authorList>
            <consortium name="RefSeq"/>
        </authorList>
    </citation>
    <scope>IDENTIFICATION</scope>
</reference>
<feature type="region of interest" description="Disordered" evidence="1">
    <location>
        <begin position="22"/>
        <end position="48"/>
    </location>
</feature>
<organism evidence="2 3">
    <name type="scientific">Populus euphratica</name>
    <name type="common">Euphrates poplar</name>
    <dbReference type="NCBI Taxonomy" id="75702"/>
    <lineage>
        <taxon>Eukaryota</taxon>
        <taxon>Viridiplantae</taxon>
        <taxon>Streptophyta</taxon>
        <taxon>Embryophyta</taxon>
        <taxon>Tracheophyta</taxon>
        <taxon>Spermatophyta</taxon>
        <taxon>Magnoliopsida</taxon>
        <taxon>eudicotyledons</taxon>
        <taxon>Gunneridae</taxon>
        <taxon>Pentapetalae</taxon>
        <taxon>rosids</taxon>
        <taxon>fabids</taxon>
        <taxon>Malpighiales</taxon>
        <taxon>Salicaceae</taxon>
        <taxon>Saliceae</taxon>
        <taxon>Populus</taxon>
    </lineage>
</organism>
<gene>
    <name evidence="3" type="primary">LOC105140654</name>
</gene>
<dbReference type="Proteomes" id="UP000694918">
    <property type="component" value="Unplaced"/>
</dbReference>
<keyword evidence="2" id="KW-1185">Reference proteome</keyword>
<evidence type="ECO:0000256" key="1">
    <source>
        <dbReference type="SAM" id="MobiDB-lite"/>
    </source>
</evidence>
<dbReference type="AlphaFoldDB" id="A0AAJ6Y7Z9"/>
<protein>
    <submittedName>
        <fullName evidence="3">Uncharacterized protein LOC105140654</fullName>
    </submittedName>
</protein>